<feature type="transmembrane region" description="Helical" evidence="9">
    <location>
        <begin position="262"/>
        <end position="279"/>
    </location>
</feature>
<keyword evidence="5 9" id="KW-1133">Transmembrane helix</keyword>
<evidence type="ECO:0000256" key="9">
    <source>
        <dbReference type="SAM" id="Phobius"/>
    </source>
</evidence>
<dbReference type="PROSITE" id="PS50850">
    <property type="entry name" value="MFS"/>
    <property type="match status" value="1"/>
</dbReference>
<evidence type="ECO:0000256" key="4">
    <source>
        <dbReference type="ARBA" id="ARBA00022692"/>
    </source>
</evidence>
<feature type="transmembrane region" description="Helical" evidence="9">
    <location>
        <begin position="196"/>
        <end position="218"/>
    </location>
</feature>
<organism evidence="11 12">
    <name type="scientific">Streptomyces sp. 900105755</name>
    <dbReference type="NCBI Taxonomy" id="3154389"/>
    <lineage>
        <taxon>Bacteria</taxon>
        <taxon>Bacillati</taxon>
        <taxon>Actinomycetota</taxon>
        <taxon>Actinomycetes</taxon>
        <taxon>Kitasatosporales</taxon>
        <taxon>Streptomycetaceae</taxon>
        <taxon>Streptomyces</taxon>
    </lineage>
</organism>
<keyword evidence="7" id="KW-0046">Antibiotic resistance</keyword>
<dbReference type="Pfam" id="PF07690">
    <property type="entry name" value="MFS_1"/>
    <property type="match status" value="1"/>
</dbReference>
<evidence type="ECO:0000256" key="6">
    <source>
        <dbReference type="ARBA" id="ARBA00023136"/>
    </source>
</evidence>
<dbReference type="Gene3D" id="1.20.1720.10">
    <property type="entry name" value="Multidrug resistance protein D"/>
    <property type="match status" value="1"/>
</dbReference>
<dbReference type="InterPro" id="IPR011701">
    <property type="entry name" value="MFS"/>
</dbReference>
<dbReference type="PRINTS" id="PR01036">
    <property type="entry name" value="TCRTETB"/>
</dbReference>
<sequence>MTAHAGPTAPALPVHAPPRPSGPARRGDTAAADASATEHHRLGLALILVAAFMVVLDFSIVNVALTSIQHELGISAASVQWVVTAYAITFGGLLILGGRAGDLYGRRRMFMVGIGVFTAASLSGGLAQDPLLLIASRMVQGCGAAMVAPAALSLITTGFPEGPRRTRALGLYGATASVGFVAGQVLGGVLVEFSSWRSVFLVNIPVGIAALLLSRRLLSESRLSRAGRHLDTAGAVLVTGAVAALVYAVSQAATTGLGSADVLVPLGLSVLGFAAFLEVEQRRADPLVRPALLRTCGLRSAGALMLLLGLWNGGEMLVLSVYLQEDLHMSPLAAGLVIAPQGIVGLVTGLLGARLARRVGIQRVLVLAALAATAGFVVLTQLPSAGGYRPTLAAVVLVGLGTAGTAFGSMVTASSGVADRDQGLVGGVINMSRQLGAALGAALLPAIADAVDRTGNSSTVVGDRAAMLAGAAAAGLATLVALNARRRCPDKPPTARAPTPA</sequence>
<gene>
    <name evidence="11" type="ORF">ABT211_18725</name>
</gene>
<reference evidence="11 12" key="1">
    <citation type="submission" date="2024-06" db="EMBL/GenBank/DDBJ databases">
        <title>The Natural Products Discovery Center: Release of the First 8490 Sequenced Strains for Exploring Actinobacteria Biosynthetic Diversity.</title>
        <authorList>
            <person name="Kalkreuter E."/>
            <person name="Kautsar S.A."/>
            <person name="Yang D."/>
            <person name="Bader C.D."/>
            <person name="Teijaro C.N."/>
            <person name="Fluegel L."/>
            <person name="Davis C.M."/>
            <person name="Simpson J.R."/>
            <person name="Lauterbach L."/>
            <person name="Steele A.D."/>
            <person name="Gui C."/>
            <person name="Meng S."/>
            <person name="Li G."/>
            <person name="Viehrig K."/>
            <person name="Ye F."/>
            <person name="Su P."/>
            <person name="Kiefer A.F."/>
            <person name="Nichols A."/>
            <person name="Cepeda A.J."/>
            <person name="Yan W."/>
            <person name="Fan B."/>
            <person name="Jiang Y."/>
            <person name="Adhikari A."/>
            <person name="Zheng C.-J."/>
            <person name="Schuster L."/>
            <person name="Cowan T.M."/>
            <person name="Smanski M.J."/>
            <person name="Chevrette M.G."/>
            <person name="De Carvalho L.P.S."/>
            <person name="Shen B."/>
        </authorList>
    </citation>
    <scope>NUCLEOTIDE SEQUENCE [LARGE SCALE GENOMIC DNA]</scope>
    <source>
        <strain evidence="11 12">NPDC001694</strain>
    </source>
</reference>
<name>A0ABV1TGZ9_9ACTN</name>
<feature type="region of interest" description="Disordered" evidence="8">
    <location>
        <begin position="1"/>
        <end position="32"/>
    </location>
</feature>
<protein>
    <submittedName>
        <fullName evidence="11">MFS transporter</fullName>
    </submittedName>
</protein>
<evidence type="ECO:0000256" key="3">
    <source>
        <dbReference type="ARBA" id="ARBA00022475"/>
    </source>
</evidence>
<evidence type="ECO:0000256" key="7">
    <source>
        <dbReference type="ARBA" id="ARBA00023251"/>
    </source>
</evidence>
<dbReference type="InterPro" id="IPR036259">
    <property type="entry name" value="MFS_trans_sf"/>
</dbReference>
<dbReference type="Proteomes" id="UP001490365">
    <property type="component" value="Unassembled WGS sequence"/>
</dbReference>
<feature type="transmembrane region" description="Helical" evidence="9">
    <location>
        <begin position="464"/>
        <end position="482"/>
    </location>
</feature>
<dbReference type="InterPro" id="IPR020846">
    <property type="entry name" value="MFS_dom"/>
</dbReference>
<dbReference type="SUPFAM" id="SSF103473">
    <property type="entry name" value="MFS general substrate transporter"/>
    <property type="match status" value="1"/>
</dbReference>
<feature type="transmembrane region" description="Helical" evidence="9">
    <location>
        <begin position="138"/>
        <end position="157"/>
    </location>
</feature>
<evidence type="ECO:0000313" key="12">
    <source>
        <dbReference type="Proteomes" id="UP001490365"/>
    </source>
</evidence>
<evidence type="ECO:0000259" key="10">
    <source>
        <dbReference type="PROSITE" id="PS50850"/>
    </source>
</evidence>
<feature type="transmembrane region" description="Helical" evidence="9">
    <location>
        <begin position="230"/>
        <end position="250"/>
    </location>
</feature>
<feature type="transmembrane region" description="Helical" evidence="9">
    <location>
        <begin position="391"/>
        <end position="411"/>
    </location>
</feature>
<keyword evidence="3" id="KW-1003">Cell membrane</keyword>
<feature type="transmembrane region" description="Helical" evidence="9">
    <location>
        <begin position="169"/>
        <end position="190"/>
    </location>
</feature>
<keyword evidence="12" id="KW-1185">Reference proteome</keyword>
<evidence type="ECO:0000256" key="8">
    <source>
        <dbReference type="SAM" id="MobiDB-lite"/>
    </source>
</evidence>
<feature type="transmembrane region" description="Helical" evidence="9">
    <location>
        <begin position="331"/>
        <end position="352"/>
    </location>
</feature>
<evidence type="ECO:0000313" key="11">
    <source>
        <dbReference type="EMBL" id="MER6269308.1"/>
    </source>
</evidence>
<dbReference type="CDD" id="cd17321">
    <property type="entry name" value="MFS_MMR_MDR_like"/>
    <property type="match status" value="1"/>
</dbReference>
<keyword evidence="6 9" id="KW-0472">Membrane</keyword>
<dbReference type="Gene3D" id="1.20.1250.20">
    <property type="entry name" value="MFS general substrate transporter like domains"/>
    <property type="match status" value="1"/>
</dbReference>
<feature type="transmembrane region" description="Helical" evidence="9">
    <location>
        <begin position="42"/>
        <end position="65"/>
    </location>
</feature>
<keyword evidence="2" id="KW-0813">Transport</keyword>
<proteinExistence type="predicted"/>
<keyword evidence="4 9" id="KW-0812">Transmembrane</keyword>
<comment type="caution">
    <text evidence="11">The sequence shown here is derived from an EMBL/GenBank/DDBJ whole genome shotgun (WGS) entry which is preliminary data.</text>
</comment>
<feature type="transmembrane region" description="Helical" evidence="9">
    <location>
        <begin position="423"/>
        <end position="444"/>
    </location>
</feature>
<evidence type="ECO:0000256" key="2">
    <source>
        <dbReference type="ARBA" id="ARBA00022448"/>
    </source>
</evidence>
<comment type="subcellular location">
    <subcellularLocation>
        <location evidence="1">Cell membrane</location>
        <topology evidence="1">Multi-pass membrane protein</topology>
    </subcellularLocation>
</comment>
<evidence type="ECO:0000256" key="5">
    <source>
        <dbReference type="ARBA" id="ARBA00022989"/>
    </source>
</evidence>
<dbReference type="PANTHER" id="PTHR42718:SF46">
    <property type="entry name" value="BLR6921 PROTEIN"/>
    <property type="match status" value="1"/>
</dbReference>
<accession>A0ABV1TGZ9</accession>
<feature type="transmembrane region" description="Helical" evidence="9">
    <location>
        <begin position="77"/>
        <end position="97"/>
    </location>
</feature>
<evidence type="ECO:0000256" key="1">
    <source>
        <dbReference type="ARBA" id="ARBA00004651"/>
    </source>
</evidence>
<dbReference type="EMBL" id="JBEOZM010000007">
    <property type="protein sequence ID" value="MER6269308.1"/>
    <property type="molecule type" value="Genomic_DNA"/>
</dbReference>
<feature type="transmembrane region" description="Helical" evidence="9">
    <location>
        <begin position="364"/>
        <end position="385"/>
    </location>
</feature>
<dbReference type="RefSeq" id="WP_351957834.1">
    <property type="nucleotide sequence ID" value="NZ_JBEOZM010000007.1"/>
</dbReference>
<feature type="domain" description="Major facilitator superfamily (MFS) profile" evidence="10">
    <location>
        <begin position="43"/>
        <end position="487"/>
    </location>
</feature>
<feature type="transmembrane region" description="Helical" evidence="9">
    <location>
        <begin position="291"/>
        <end position="311"/>
    </location>
</feature>
<feature type="transmembrane region" description="Helical" evidence="9">
    <location>
        <begin position="109"/>
        <end position="126"/>
    </location>
</feature>
<dbReference type="PANTHER" id="PTHR42718">
    <property type="entry name" value="MAJOR FACILITATOR SUPERFAMILY MULTIDRUG TRANSPORTER MFSC"/>
    <property type="match status" value="1"/>
</dbReference>